<dbReference type="InterPro" id="IPR012448">
    <property type="entry name" value="DUF1652"/>
</dbReference>
<dbReference type="RefSeq" id="WP_088418834.1">
    <property type="nucleotide sequence ID" value="NZ_NJBA01000005.1"/>
</dbReference>
<proteinExistence type="predicted"/>
<name>A0A246F8R1_PSENT</name>
<evidence type="ECO:0000313" key="2">
    <source>
        <dbReference type="Proteomes" id="UP000198145"/>
    </source>
</evidence>
<evidence type="ECO:0008006" key="3">
    <source>
        <dbReference type="Google" id="ProtNLM"/>
    </source>
</evidence>
<reference evidence="1 2" key="1">
    <citation type="submission" date="2017-06" db="EMBL/GenBank/DDBJ databases">
        <title>Draft genome of Pseudomonas nitroreducens DF05.</title>
        <authorList>
            <person name="Iyer R."/>
        </authorList>
    </citation>
    <scope>NUCLEOTIDE SEQUENCE [LARGE SCALE GENOMIC DNA]</scope>
    <source>
        <strain evidence="1 2">DF05</strain>
    </source>
</reference>
<dbReference type="Proteomes" id="UP000198145">
    <property type="component" value="Unassembled WGS sequence"/>
</dbReference>
<comment type="caution">
    <text evidence="1">The sequence shown here is derived from an EMBL/GenBank/DDBJ whole genome shotgun (WGS) entry which is preliminary data.</text>
</comment>
<accession>A0A246F8R1</accession>
<gene>
    <name evidence="1" type="ORF">CEG18_16460</name>
</gene>
<dbReference type="Pfam" id="PF07865">
    <property type="entry name" value="DUF1652"/>
    <property type="match status" value="1"/>
</dbReference>
<dbReference type="EMBL" id="NJBA01000005">
    <property type="protein sequence ID" value="OWP50028.1"/>
    <property type="molecule type" value="Genomic_DNA"/>
</dbReference>
<sequence>MQEFILAKDVLEACFAHLDCECTLERDATLSVRLAALDTGEIILAAARIQPEHWASVTAVASLALTLRRALALTDSASMIGAPQ</sequence>
<evidence type="ECO:0000313" key="1">
    <source>
        <dbReference type="EMBL" id="OWP50028.1"/>
    </source>
</evidence>
<dbReference type="AlphaFoldDB" id="A0A246F8R1"/>
<protein>
    <recommendedName>
        <fullName evidence="3">DUF1652 domain-containing protein</fullName>
    </recommendedName>
</protein>
<organism evidence="1 2">
    <name type="scientific">Pseudomonas nitroreducens</name>
    <dbReference type="NCBI Taxonomy" id="46680"/>
    <lineage>
        <taxon>Bacteria</taxon>
        <taxon>Pseudomonadati</taxon>
        <taxon>Pseudomonadota</taxon>
        <taxon>Gammaproteobacteria</taxon>
        <taxon>Pseudomonadales</taxon>
        <taxon>Pseudomonadaceae</taxon>
        <taxon>Pseudomonas</taxon>
    </lineage>
</organism>